<protein>
    <submittedName>
        <fullName evidence="1">Rubrerythrin family protein</fullName>
    </submittedName>
</protein>
<dbReference type="STRING" id="102285.A0A0R3TCT6"/>
<organism evidence="1">
    <name type="scientific">Rodentolepis nana</name>
    <name type="common">Dwarf tapeworm</name>
    <name type="synonym">Hymenolepis nana</name>
    <dbReference type="NCBI Taxonomy" id="102285"/>
    <lineage>
        <taxon>Eukaryota</taxon>
        <taxon>Metazoa</taxon>
        <taxon>Spiralia</taxon>
        <taxon>Lophotrochozoa</taxon>
        <taxon>Platyhelminthes</taxon>
        <taxon>Cestoda</taxon>
        <taxon>Eucestoda</taxon>
        <taxon>Cyclophyllidea</taxon>
        <taxon>Hymenolepididae</taxon>
        <taxon>Rodentolepis</taxon>
    </lineage>
</organism>
<dbReference type="AlphaFoldDB" id="A0A0R3TCT6"/>
<evidence type="ECO:0000313" key="1">
    <source>
        <dbReference type="WBParaSite" id="HNAJ_0000487501-mRNA-1"/>
    </source>
</evidence>
<proteinExistence type="predicted"/>
<accession>A0A0R3TCT6</accession>
<dbReference type="WBParaSite" id="HNAJ_0000487501-mRNA-1">
    <property type="protein sequence ID" value="HNAJ_0000487501-mRNA-1"/>
    <property type="gene ID" value="HNAJ_0000487501"/>
</dbReference>
<sequence length="42" mass="4942">LWDDDDVEQLAVQFLANEREHSAQLEAVIERHLEQLRLEVPS</sequence>
<reference evidence="1" key="1">
    <citation type="submission" date="2017-02" db="UniProtKB">
        <authorList>
            <consortium name="WormBaseParasite"/>
        </authorList>
    </citation>
    <scope>IDENTIFICATION</scope>
</reference>
<name>A0A0R3TCT6_RODNA</name>